<accession>A0A426XIQ5</accession>
<dbReference type="EMBL" id="AMZH03020261">
    <property type="protein sequence ID" value="RRT39351.1"/>
    <property type="molecule type" value="Genomic_DNA"/>
</dbReference>
<gene>
    <name evidence="1" type="ORF">B296_00059216</name>
</gene>
<comment type="caution">
    <text evidence="1">The sequence shown here is derived from an EMBL/GenBank/DDBJ whole genome shotgun (WGS) entry which is preliminary data.</text>
</comment>
<protein>
    <submittedName>
        <fullName evidence="1">Uncharacterized protein</fullName>
    </submittedName>
</protein>
<proteinExistence type="predicted"/>
<name>A0A426XIQ5_ENSVE</name>
<evidence type="ECO:0000313" key="2">
    <source>
        <dbReference type="Proteomes" id="UP000287651"/>
    </source>
</evidence>
<evidence type="ECO:0000313" key="1">
    <source>
        <dbReference type="EMBL" id="RRT39351.1"/>
    </source>
</evidence>
<sequence length="155" mass="17579">MVQCMRTERYILAWYEDRDEEVTASRGSPHPWCRPEILRPQTSPTAELAASPLEASTVLGSPSFSCFFFPRSSQAATTLILPGSGRQWSKSTVTDLYRVVTVEILIVIARNSPVSDGTWLKPRYRLVVDGPRIGLLADRYILFVLDSMIRNYIPW</sequence>
<dbReference type="Proteomes" id="UP000287651">
    <property type="component" value="Unassembled WGS sequence"/>
</dbReference>
<dbReference type="AlphaFoldDB" id="A0A426XIQ5"/>
<reference evidence="1 2" key="1">
    <citation type="journal article" date="2014" name="Agronomy (Basel)">
        <title>A Draft Genome Sequence for Ensete ventricosum, the Drought-Tolerant Tree Against Hunger.</title>
        <authorList>
            <person name="Harrison J."/>
            <person name="Moore K.A."/>
            <person name="Paszkiewicz K."/>
            <person name="Jones T."/>
            <person name="Grant M."/>
            <person name="Ambacheew D."/>
            <person name="Muzemil S."/>
            <person name="Studholme D.J."/>
        </authorList>
    </citation>
    <scope>NUCLEOTIDE SEQUENCE [LARGE SCALE GENOMIC DNA]</scope>
</reference>
<organism evidence="1 2">
    <name type="scientific">Ensete ventricosum</name>
    <name type="common">Abyssinian banana</name>
    <name type="synonym">Musa ensete</name>
    <dbReference type="NCBI Taxonomy" id="4639"/>
    <lineage>
        <taxon>Eukaryota</taxon>
        <taxon>Viridiplantae</taxon>
        <taxon>Streptophyta</taxon>
        <taxon>Embryophyta</taxon>
        <taxon>Tracheophyta</taxon>
        <taxon>Spermatophyta</taxon>
        <taxon>Magnoliopsida</taxon>
        <taxon>Liliopsida</taxon>
        <taxon>Zingiberales</taxon>
        <taxon>Musaceae</taxon>
        <taxon>Ensete</taxon>
    </lineage>
</organism>